<dbReference type="Pfam" id="PF00626">
    <property type="entry name" value="Gelsolin"/>
    <property type="match status" value="1"/>
</dbReference>
<feature type="region of interest" description="Disordered" evidence="4">
    <location>
        <begin position="197"/>
        <end position="221"/>
    </location>
</feature>
<dbReference type="InterPro" id="IPR050550">
    <property type="entry name" value="SEC23_SEC24_subfamily"/>
</dbReference>
<gene>
    <name evidence="9" type="ORF">B4U80_00758</name>
</gene>
<dbReference type="GO" id="GO:0008270">
    <property type="term" value="F:zinc ion binding"/>
    <property type="evidence" value="ECO:0007669"/>
    <property type="project" value="TreeGrafter"/>
</dbReference>
<dbReference type="SUPFAM" id="SSF53300">
    <property type="entry name" value="vWA-like"/>
    <property type="match status" value="1"/>
</dbReference>
<feature type="domain" description="Sec23/Sec24 helical" evidence="7">
    <location>
        <begin position="400"/>
        <end position="500"/>
    </location>
</feature>
<comment type="subcellular location">
    <subcellularLocation>
        <location evidence="1">Cytoplasmic vesicle</location>
        <location evidence="1">COPII-coated vesicle membrane</location>
        <topology evidence="1">Peripheral membrane protein</topology>
        <orientation evidence="1">Cytoplasmic side</orientation>
    </subcellularLocation>
    <subcellularLocation>
        <location evidence="2">Endoplasmic reticulum membrane</location>
        <topology evidence="2">Peripheral membrane protein</topology>
        <orientation evidence="2">Cytoplasmic side</orientation>
    </subcellularLocation>
</comment>
<evidence type="ECO:0000256" key="4">
    <source>
        <dbReference type="SAM" id="MobiDB-lite"/>
    </source>
</evidence>
<dbReference type="SUPFAM" id="SSF82754">
    <property type="entry name" value="C-terminal, gelsolin-like domain of Sec23/24"/>
    <property type="match status" value="1"/>
</dbReference>
<feature type="domain" description="Gelsolin-like" evidence="5">
    <location>
        <begin position="522"/>
        <end position="574"/>
    </location>
</feature>
<dbReference type="Gene3D" id="1.20.120.730">
    <property type="entry name" value="Sec23/Sec24 helical domain"/>
    <property type="match status" value="1"/>
</dbReference>
<dbReference type="SUPFAM" id="SSF81811">
    <property type="entry name" value="Helical domain of Sec23/24"/>
    <property type="match status" value="1"/>
</dbReference>
<dbReference type="GO" id="GO:0090110">
    <property type="term" value="P:COPII-coated vesicle cargo loading"/>
    <property type="evidence" value="ECO:0007669"/>
    <property type="project" value="TreeGrafter"/>
</dbReference>
<feature type="compositionally biased region" description="Polar residues" evidence="4">
    <location>
        <begin position="578"/>
        <end position="595"/>
    </location>
</feature>
<dbReference type="Proteomes" id="UP000288716">
    <property type="component" value="Unassembled WGS sequence"/>
</dbReference>
<dbReference type="STRING" id="299467.A0A443SHG8"/>
<dbReference type="VEuPathDB" id="VectorBase:LDEU005063"/>
<organism evidence="9 10">
    <name type="scientific">Leptotrombidium deliense</name>
    <dbReference type="NCBI Taxonomy" id="299467"/>
    <lineage>
        <taxon>Eukaryota</taxon>
        <taxon>Metazoa</taxon>
        <taxon>Ecdysozoa</taxon>
        <taxon>Arthropoda</taxon>
        <taxon>Chelicerata</taxon>
        <taxon>Arachnida</taxon>
        <taxon>Acari</taxon>
        <taxon>Acariformes</taxon>
        <taxon>Trombidiformes</taxon>
        <taxon>Prostigmata</taxon>
        <taxon>Anystina</taxon>
        <taxon>Parasitengona</taxon>
        <taxon>Trombiculoidea</taxon>
        <taxon>Trombiculidae</taxon>
        <taxon>Leptotrombidium</taxon>
    </lineage>
</organism>
<dbReference type="InterPro" id="IPR036175">
    <property type="entry name" value="Sec23/24_helical_dom_sf"/>
</dbReference>
<proteinExistence type="predicted"/>
<keyword evidence="3" id="KW-0968">Cytoplasmic vesicle</keyword>
<dbReference type="Gene3D" id="3.40.50.410">
    <property type="entry name" value="von Willebrand factor, type A domain"/>
    <property type="match status" value="1"/>
</dbReference>
<reference evidence="9 10" key="1">
    <citation type="journal article" date="2018" name="Gigascience">
        <title>Genomes of trombidid mites reveal novel predicted allergens and laterally-transferred genes associated with secondary metabolism.</title>
        <authorList>
            <person name="Dong X."/>
            <person name="Chaisiri K."/>
            <person name="Xia D."/>
            <person name="Armstrong S.D."/>
            <person name="Fang Y."/>
            <person name="Donnelly M.J."/>
            <person name="Kadowaki T."/>
            <person name="McGarry J.W."/>
            <person name="Darby A.C."/>
            <person name="Makepeace B.L."/>
        </authorList>
    </citation>
    <scope>NUCLEOTIDE SEQUENCE [LARGE SCALE GENOMIC DNA]</scope>
    <source>
        <strain evidence="9">UoL-UT</strain>
    </source>
</reference>
<evidence type="ECO:0000259" key="5">
    <source>
        <dbReference type="Pfam" id="PF00626"/>
    </source>
</evidence>
<dbReference type="AlphaFoldDB" id="A0A443SHG8"/>
<dbReference type="PANTHER" id="PTHR13803">
    <property type="entry name" value="SEC24-RELATED PROTEIN"/>
    <property type="match status" value="1"/>
</dbReference>
<dbReference type="GO" id="GO:0005789">
    <property type="term" value="C:endoplasmic reticulum membrane"/>
    <property type="evidence" value="ECO:0007669"/>
    <property type="project" value="UniProtKB-SubCell"/>
</dbReference>
<dbReference type="Pfam" id="PF08033">
    <property type="entry name" value="Sec23_BS"/>
    <property type="match status" value="1"/>
</dbReference>
<evidence type="ECO:0000256" key="1">
    <source>
        <dbReference type="ARBA" id="ARBA00004299"/>
    </source>
</evidence>
<feature type="compositionally biased region" description="Low complexity" evidence="4">
    <location>
        <begin position="210"/>
        <end position="221"/>
    </location>
</feature>
<dbReference type="GO" id="GO:0006886">
    <property type="term" value="P:intracellular protein transport"/>
    <property type="evidence" value="ECO:0007669"/>
    <property type="project" value="InterPro"/>
</dbReference>
<evidence type="ECO:0008006" key="11">
    <source>
        <dbReference type="Google" id="ProtNLM"/>
    </source>
</evidence>
<dbReference type="PANTHER" id="PTHR13803:SF39">
    <property type="entry name" value="SECRETORY 24AB, ISOFORM A"/>
    <property type="match status" value="1"/>
</dbReference>
<sequence>NDIPDDFFLHDSRSNGYLGYSSNQPELTSGTVEFVASVEYMVRPPQPAAYLFVFDCSAHAYHLGYLPVVAKTILDCLRQIPGDSRTLVGFIGFDSKLHFFNLGDKQPLHLVMPDIQDVFLPSSENLLVNLQAKMSLIEEFLSETLPKFPFVDNVHNPGVVDSGSALGPALTAAYKVISSIGGRVTVFQAALPNQGSNDGSILSNREDPNSRTTSSSNSSSLTPLLNPVTDFYKKLALDFNEHQVAVDLFSLCHSYSDLATVGQISKISGGSVYYYGGSGQMSSNSQRVLSRFERDLRRYLTRNVGFEAVMRLRCTRGLSIHTFHGNFFVRSTDLLALPNVNPDSGFAMQLSIDEDIKDFNAVCFQAAVLYTNAVGERRIRVHTLSIPVVSNIADVVSAVDQEAVVSLLAKMAVDRSLNSSIADSREALLNAVLDLISTYRNIAPFEARSDVVICHAGRLIPLYISALLKHPAFRVGLSTKVDERVYSMEKLKTLPICYLMNFIYPNLYPLHFDYNFEAGEFPRPVQLSFANIERNGVYLLDTFDCMYLYICKSVHPQLLADVFGVSQWSQIPDDGDSETSSHLHTGNPLKSSAKSATPAKYQHNTGQQHINSHNSVPHKHSQNMVQVPNGYPTNDYSSNVIPIPKFDNRTSKRLHALFECLLESRPFTPHFFILRFVTNTCAGRIPDQTHNSTLFDCDIYKEEFYSFYCLFFQFNCCCFREDSRLRYSFLQYMYDDRNEAALSYYEFLQHIQQQLKS</sequence>
<dbReference type="GO" id="GO:0070971">
    <property type="term" value="C:endoplasmic reticulum exit site"/>
    <property type="evidence" value="ECO:0007669"/>
    <property type="project" value="TreeGrafter"/>
</dbReference>
<feature type="domain" description="Sec23/Sec24 trunk" evidence="6">
    <location>
        <begin position="45"/>
        <end position="299"/>
    </location>
</feature>
<feature type="region of interest" description="Disordered" evidence="4">
    <location>
        <begin position="574"/>
        <end position="621"/>
    </location>
</feature>
<dbReference type="InterPro" id="IPR036465">
    <property type="entry name" value="vWFA_dom_sf"/>
</dbReference>
<dbReference type="InterPro" id="IPR006900">
    <property type="entry name" value="Sec23/24_helical_dom"/>
</dbReference>
<evidence type="ECO:0000256" key="2">
    <source>
        <dbReference type="ARBA" id="ARBA00004397"/>
    </source>
</evidence>
<dbReference type="GO" id="GO:0030127">
    <property type="term" value="C:COPII vesicle coat"/>
    <property type="evidence" value="ECO:0007669"/>
    <property type="project" value="InterPro"/>
</dbReference>
<evidence type="ECO:0000259" key="6">
    <source>
        <dbReference type="Pfam" id="PF04811"/>
    </source>
</evidence>
<dbReference type="InterPro" id="IPR007123">
    <property type="entry name" value="Gelsolin-like_dom"/>
</dbReference>
<feature type="compositionally biased region" description="Polar residues" evidence="4">
    <location>
        <begin position="602"/>
        <end position="615"/>
    </location>
</feature>
<dbReference type="EMBL" id="NCKV01002341">
    <property type="protein sequence ID" value="RWS26977.1"/>
    <property type="molecule type" value="Genomic_DNA"/>
</dbReference>
<comment type="caution">
    <text evidence="9">The sequence shown here is derived from an EMBL/GenBank/DDBJ whole genome shotgun (WGS) entry which is preliminary data.</text>
</comment>
<dbReference type="SUPFAM" id="SSF81995">
    <property type="entry name" value="beta-sandwich domain of Sec23/24"/>
    <property type="match status" value="1"/>
</dbReference>
<dbReference type="Pfam" id="PF04811">
    <property type="entry name" value="Sec23_trunk"/>
    <property type="match status" value="1"/>
</dbReference>
<feature type="non-terminal residue" evidence="9">
    <location>
        <position position="1"/>
    </location>
</feature>
<evidence type="ECO:0000313" key="9">
    <source>
        <dbReference type="EMBL" id="RWS26977.1"/>
    </source>
</evidence>
<dbReference type="InterPro" id="IPR006896">
    <property type="entry name" value="Sec23/24_trunk_dom"/>
</dbReference>
<accession>A0A443SHG8</accession>
<dbReference type="OrthoDB" id="49016at2759"/>
<protein>
    <recommendedName>
        <fullName evidence="11">Protein transport protein Sec24B-like protein</fullName>
    </recommendedName>
</protein>
<feature type="domain" description="Sec23/Sec24 beta-sandwich" evidence="8">
    <location>
        <begin position="305"/>
        <end position="389"/>
    </location>
</feature>
<evidence type="ECO:0000259" key="7">
    <source>
        <dbReference type="Pfam" id="PF04815"/>
    </source>
</evidence>
<name>A0A443SHG8_9ACAR</name>
<dbReference type="Pfam" id="PF04815">
    <property type="entry name" value="Sec23_helical"/>
    <property type="match status" value="1"/>
</dbReference>
<evidence type="ECO:0000256" key="3">
    <source>
        <dbReference type="ARBA" id="ARBA00023329"/>
    </source>
</evidence>
<dbReference type="InterPro" id="IPR036180">
    <property type="entry name" value="Gelsolin-like_dom_sf"/>
</dbReference>
<evidence type="ECO:0000259" key="8">
    <source>
        <dbReference type="Pfam" id="PF08033"/>
    </source>
</evidence>
<dbReference type="GO" id="GO:0000149">
    <property type="term" value="F:SNARE binding"/>
    <property type="evidence" value="ECO:0007669"/>
    <property type="project" value="TreeGrafter"/>
</dbReference>
<keyword evidence="10" id="KW-1185">Reference proteome</keyword>
<evidence type="ECO:0000313" key="10">
    <source>
        <dbReference type="Proteomes" id="UP000288716"/>
    </source>
</evidence>
<dbReference type="InterPro" id="IPR012990">
    <property type="entry name" value="Beta-sandwich_Sec23_24"/>
</dbReference>